<evidence type="ECO:0000256" key="1">
    <source>
        <dbReference type="ARBA" id="ARBA00000312"/>
    </source>
</evidence>
<dbReference type="AlphaFoldDB" id="A0A1I7AM83"/>
<keyword evidence="11 18" id="KW-0808">Transferase</keyword>
<accession>A0A1I7AM83</accession>
<dbReference type="GO" id="GO:0043752">
    <property type="term" value="F:adenosylcobinamide kinase activity"/>
    <property type="evidence" value="ECO:0007669"/>
    <property type="project" value="UniProtKB-EC"/>
</dbReference>
<comment type="pathway">
    <text evidence="6">Cofactor biosynthesis; adenosylcobalamin biosynthesis; adenosylcobalamin from cob(II)yrinate a,c-diamide: step 5/7.</text>
</comment>
<comment type="function">
    <text evidence="4">Catalyzes ATP-dependent phosphorylation of adenosylcobinamide and addition of GMP to adenosylcobinamide phosphate.</text>
</comment>
<evidence type="ECO:0000256" key="6">
    <source>
        <dbReference type="ARBA" id="ARBA00005159"/>
    </source>
</evidence>
<evidence type="ECO:0000313" key="19">
    <source>
        <dbReference type="Proteomes" id="UP000199594"/>
    </source>
</evidence>
<organism evidence="18 19">
    <name type="scientific">Halomonas saccharevitans</name>
    <dbReference type="NCBI Taxonomy" id="416872"/>
    <lineage>
        <taxon>Bacteria</taxon>
        <taxon>Pseudomonadati</taxon>
        <taxon>Pseudomonadota</taxon>
        <taxon>Gammaproteobacteria</taxon>
        <taxon>Oceanospirillales</taxon>
        <taxon>Halomonadaceae</taxon>
        <taxon>Halomonas</taxon>
    </lineage>
</organism>
<dbReference type="Gene3D" id="3.40.50.300">
    <property type="entry name" value="P-loop containing nucleotide triphosphate hydrolases"/>
    <property type="match status" value="1"/>
</dbReference>
<dbReference type="InterPro" id="IPR003203">
    <property type="entry name" value="CobU/CobP"/>
</dbReference>
<dbReference type="GO" id="GO:0009236">
    <property type="term" value="P:cobalamin biosynthetic process"/>
    <property type="evidence" value="ECO:0007669"/>
    <property type="project" value="UniProtKB-UniPathway"/>
</dbReference>
<dbReference type="PANTHER" id="PTHR34848">
    <property type="match status" value="1"/>
</dbReference>
<evidence type="ECO:0000256" key="17">
    <source>
        <dbReference type="ARBA" id="ARBA00030571"/>
    </source>
</evidence>
<protein>
    <recommendedName>
        <fullName evidence="16">Adenosylcobinamide kinase</fullName>
        <ecNumber evidence="8">2.7.1.156</ecNumber>
        <ecNumber evidence="9">2.7.7.62</ecNumber>
    </recommendedName>
    <alternativeName>
        <fullName evidence="17">Adenosylcobinamide-phosphate guanylyltransferase</fullName>
    </alternativeName>
</protein>
<evidence type="ECO:0000256" key="13">
    <source>
        <dbReference type="ARBA" id="ARBA00022777"/>
    </source>
</evidence>
<reference evidence="18 19" key="1">
    <citation type="submission" date="2016-10" db="EMBL/GenBank/DDBJ databases">
        <authorList>
            <person name="de Groot N.N."/>
        </authorList>
    </citation>
    <scope>NUCLEOTIDE SEQUENCE [LARGE SCALE GENOMIC DNA]</scope>
    <source>
        <strain evidence="18 19">CGMCC 1.6493</strain>
    </source>
</reference>
<dbReference type="SUPFAM" id="SSF52540">
    <property type="entry name" value="P-loop containing nucleoside triphosphate hydrolases"/>
    <property type="match status" value="1"/>
</dbReference>
<evidence type="ECO:0000256" key="4">
    <source>
        <dbReference type="ARBA" id="ARBA00003889"/>
    </source>
</evidence>
<keyword evidence="12" id="KW-0547">Nucleotide-binding</keyword>
<sequence length="150" mass="16272">MQLFIGGACAGKRDLVASRFPEAVWLKMGEGADLSGWRDRLAPGRCLVISGWLDWLAGALVDDAGGADDPDDDRLRARLDAELAAMVEVERRGHGEIVLILSEVGRGIVPLEPADRRLRDLAGWLGQDAAARAEAVWYVRHGLARCLTVT</sequence>
<evidence type="ECO:0000256" key="8">
    <source>
        <dbReference type="ARBA" id="ARBA00012016"/>
    </source>
</evidence>
<keyword evidence="13 18" id="KW-0418">Kinase</keyword>
<dbReference type="RefSeq" id="WP_089849664.1">
    <property type="nucleotide sequence ID" value="NZ_FPAQ01000018.1"/>
</dbReference>
<comment type="pathway">
    <text evidence="5">Cofactor biosynthesis; adenosylcobalamin biosynthesis; adenosylcobalamin from cob(II)yrinate a,c-diamide: step 6/7.</text>
</comment>
<dbReference type="GO" id="GO:0005525">
    <property type="term" value="F:GTP binding"/>
    <property type="evidence" value="ECO:0007669"/>
    <property type="project" value="UniProtKB-KW"/>
</dbReference>
<evidence type="ECO:0000256" key="12">
    <source>
        <dbReference type="ARBA" id="ARBA00022741"/>
    </source>
</evidence>
<dbReference type="OrthoDB" id="9788370at2"/>
<evidence type="ECO:0000256" key="16">
    <source>
        <dbReference type="ARBA" id="ARBA00029570"/>
    </source>
</evidence>
<evidence type="ECO:0000313" key="18">
    <source>
        <dbReference type="EMBL" id="SFT76060.1"/>
    </source>
</evidence>
<dbReference type="Pfam" id="PF02283">
    <property type="entry name" value="CobU"/>
    <property type="match status" value="1"/>
</dbReference>
<comment type="catalytic activity">
    <reaction evidence="3">
        <text>adenosylcob(III)inamide + GTP = adenosylcob(III)inamide phosphate + GDP + H(+)</text>
        <dbReference type="Rhea" id="RHEA:15765"/>
        <dbReference type="ChEBI" id="CHEBI:2480"/>
        <dbReference type="ChEBI" id="CHEBI:15378"/>
        <dbReference type="ChEBI" id="CHEBI:37565"/>
        <dbReference type="ChEBI" id="CHEBI:58189"/>
        <dbReference type="ChEBI" id="CHEBI:58502"/>
        <dbReference type="EC" id="2.7.1.156"/>
    </reaction>
</comment>
<evidence type="ECO:0000256" key="10">
    <source>
        <dbReference type="ARBA" id="ARBA00022573"/>
    </source>
</evidence>
<keyword evidence="10" id="KW-0169">Cobalamin biosynthesis</keyword>
<comment type="catalytic activity">
    <reaction evidence="2">
        <text>adenosylcob(III)inamide phosphate + GTP + H(+) = adenosylcob(III)inamide-GDP + diphosphate</text>
        <dbReference type="Rhea" id="RHEA:22712"/>
        <dbReference type="ChEBI" id="CHEBI:15378"/>
        <dbReference type="ChEBI" id="CHEBI:33019"/>
        <dbReference type="ChEBI" id="CHEBI:37565"/>
        <dbReference type="ChEBI" id="CHEBI:58502"/>
        <dbReference type="ChEBI" id="CHEBI:60487"/>
        <dbReference type="EC" id="2.7.7.62"/>
    </reaction>
</comment>
<evidence type="ECO:0000256" key="5">
    <source>
        <dbReference type="ARBA" id="ARBA00004692"/>
    </source>
</evidence>
<dbReference type="Proteomes" id="UP000199594">
    <property type="component" value="Unassembled WGS sequence"/>
</dbReference>
<evidence type="ECO:0000256" key="2">
    <source>
        <dbReference type="ARBA" id="ARBA00000711"/>
    </source>
</evidence>
<dbReference type="GO" id="GO:0008820">
    <property type="term" value="F:cobinamide phosphate guanylyltransferase activity"/>
    <property type="evidence" value="ECO:0007669"/>
    <property type="project" value="UniProtKB-EC"/>
</dbReference>
<evidence type="ECO:0000256" key="9">
    <source>
        <dbReference type="ARBA" id="ARBA00012523"/>
    </source>
</evidence>
<keyword evidence="15" id="KW-0342">GTP-binding</keyword>
<dbReference type="PANTHER" id="PTHR34848:SF1">
    <property type="entry name" value="BIFUNCTIONAL ADENOSYLCOBALAMIN BIOSYNTHESIS PROTEIN COBU"/>
    <property type="match status" value="1"/>
</dbReference>
<proteinExistence type="inferred from homology"/>
<dbReference type="UniPathway" id="UPA00148">
    <property type="reaction ID" value="UER00236"/>
</dbReference>
<dbReference type="EC" id="2.7.1.156" evidence="8"/>
<evidence type="ECO:0000256" key="11">
    <source>
        <dbReference type="ARBA" id="ARBA00022679"/>
    </source>
</evidence>
<dbReference type="GO" id="GO:0005524">
    <property type="term" value="F:ATP binding"/>
    <property type="evidence" value="ECO:0007669"/>
    <property type="project" value="UniProtKB-KW"/>
</dbReference>
<comment type="similarity">
    <text evidence="7">Belongs to the CobU/CobP family.</text>
</comment>
<comment type="catalytic activity">
    <reaction evidence="1">
        <text>adenosylcob(III)inamide + ATP = adenosylcob(III)inamide phosphate + ADP + H(+)</text>
        <dbReference type="Rhea" id="RHEA:15769"/>
        <dbReference type="ChEBI" id="CHEBI:2480"/>
        <dbReference type="ChEBI" id="CHEBI:15378"/>
        <dbReference type="ChEBI" id="CHEBI:30616"/>
        <dbReference type="ChEBI" id="CHEBI:58502"/>
        <dbReference type="ChEBI" id="CHEBI:456216"/>
        <dbReference type="EC" id="2.7.1.156"/>
    </reaction>
</comment>
<dbReference type="EMBL" id="FPAQ01000018">
    <property type="protein sequence ID" value="SFT76060.1"/>
    <property type="molecule type" value="Genomic_DNA"/>
</dbReference>
<gene>
    <name evidence="18" type="ORF">SAMN04487956_11877</name>
</gene>
<evidence type="ECO:0000256" key="3">
    <source>
        <dbReference type="ARBA" id="ARBA00001522"/>
    </source>
</evidence>
<dbReference type="EC" id="2.7.7.62" evidence="9"/>
<evidence type="ECO:0000256" key="7">
    <source>
        <dbReference type="ARBA" id="ARBA00007490"/>
    </source>
</evidence>
<keyword evidence="14" id="KW-0067">ATP-binding</keyword>
<dbReference type="InterPro" id="IPR027417">
    <property type="entry name" value="P-loop_NTPase"/>
</dbReference>
<evidence type="ECO:0000256" key="14">
    <source>
        <dbReference type="ARBA" id="ARBA00022840"/>
    </source>
</evidence>
<name>A0A1I7AM83_9GAMM</name>
<evidence type="ECO:0000256" key="15">
    <source>
        <dbReference type="ARBA" id="ARBA00023134"/>
    </source>
</evidence>
<keyword evidence="18" id="KW-0548">Nucleotidyltransferase</keyword>